<evidence type="ECO:0000259" key="2">
    <source>
        <dbReference type="Pfam" id="PF07859"/>
    </source>
</evidence>
<name>A0ABY5YWA7_9MICC</name>
<dbReference type="GO" id="GO:0016787">
    <property type="term" value="F:hydrolase activity"/>
    <property type="evidence" value="ECO:0007669"/>
    <property type="project" value="UniProtKB-KW"/>
</dbReference>
<dbReference type="SUPFAM" id="SSF53474">
    <property type="entry name" value="alpha/beta-Hydrolases"/>
    <property type="match status" value="1"/>
</dbReference>
<dbReference type="PANTHER" id="PTHR48081">
    <property type="entry name" value="AB HYDROLASE SUPERFAMILY PROTEIN C4A8.06C"/>
    <property type="match status" value="1"/>
</dbReference>
<gene>
    <name evidence="3" type="ORF">N2K95_06715</name>
</gene>
<dbReference type="PANTHER" id="PTHR48081:SF8">
    <property type="entry name" value="ALPHA_BETA HYDROLASE FOLD-3 DOMAIN-CONTAINING PROTEIN-RELATED"/>
    <property type="match status" value="1"/>
</dbReference>
<dbReference type="RefSeq" id="WP_260653433.1">
    <property type="nucleotide sequence ID" value="NZ_CP104275.1"/>
</dbReference>
<keyword evidence="1 3" id="KW-0378">Hydrolase</keyword>
<dbReference type="Pfam" id="PF07859">
    <property type="entry name" value="Abhydrolase_3"/>
    <property type="match status" value="1"/>
</dbReference>
<proteinExistence type="predicted"/>
<dbReference type="InterPro" id="IPR013094">
    <property type="entry name" value="AB_hydrolase_3"/>
</dbReference>
<sequence length="320" mass="33309">MDFVADPQLAAWLAESQRAEGGTPSLEQIRQLRLPRARPAGPGLVQVQDVTVPADVPVRTRLYRSSMRPQPLTVFVHGGGFVFGGLASHDRLCRRLALLAGTAVLAVDYRLAPESPAPAAVDDVAAVLAWAAGGPGELGVLEPGIGLAGDSAGGLISFLAAQRLAGTPARPDLLFLAYPNADLTLSLPSVREKGEGWGLSARDLAFYISLWVPNASPETLAGFSPAHGFTVKGAGAPVPAIVATAEHDPLRDEGKVLAEKLAAAGADVEYVPHAGLVHGFLTLDTVSPAAHQAGDALLRQYGVHLRRVAEGGVHVLRGTR</sequence>
<accession>A0ABY5YWA7</accession>
<dbReference type="Proteomes" id="UP001059859">
    <property type="component" value="Chromosome"/>
</dbReference>
<reference evidence="3" key="1">
    <citation type="submission" date="2022-09" db="EMBL/GenBank/DDBJ databases">
        <title>Novel species in genus Arthrobacter.</title>
        <authorList>
            <person name="Liu Y."/>
        </authorList>
    </citation>
    <scope>NUCLEOTIDE SEQUENCE</scope>
    <source>
        <strain evidence="3">Zg-Y815</strain>
    </source>
</reference>
<dbReference type="InterPro" id="IPR029058">
    <property type="entry name" value="AB_hydrolase_fold"/>
</dbReference>
<dbReference type="Gene3D" id="3.40.50.1820">
    <property type="entry name" value="alpha/beta hydrolase"/>
    <property type="match status" value="1"/>
</dbReference>
<dbReference type="EMBL" id="CP104275">
    <property type="protein sequence ID" value="UWX98338.1"/>
    <property type="molecule type" value="Genomic_DNA"/>
</dbReference>
<keyword evidence="4" id="KW-1185">Reference proteome</keyword>
<protein>
    <submittedName>
        <fullName evidence="3">Alpha/beta hydrolase</fullName>
    </submittedName>
</protein>
<dbReference type="InterPro" id="IPR050300">
    <property type="entry name" value="GDXG_lipolytic_enzyme"/>
</dbReference>
<feature type="domain" description="Alpha/beta hydrolase fold-3" evidence="2">
    <location>
        <begin position="74"/>
        <end position="281"/>
    </location>
</feature>
<evidence type="ECO:0000256" key="1">
    <source>
        <dbReference type="ARBA" id="ARBA00022801"/>
    </source>
</evidence>
<evidence type="ECO:0000313" key="4">
    <source>
        <dbReference type="Proteomes" id="UP001059859"/>
    </source>
</evidence>
<organism evidence="3 4">
    <name type="scientific">Arthrobacter zhaoxinii</name>
    <dbReference type="NCBI Taxonomy" id="2964616"/>
    <lineage>
        <taxon>Bacteria</taxon>
        <taxon>Bacillati</taxon>
        <taxon>Actinomycetota</taxon>
        <taxon>Actinomycetes</taxon>
        <taxon>Micrococcales</taxon>
        <taxon>Micrococcaceae</taxon>
        <taxon>Arthrobacter</taxon>
    </lineage>
</organism>
<evidence type="ECO:0000313" key="3">
    <source>
        <dbReference type="EMBL" id="UWX98338.1"/>
    </source>
</evidence>